<reference evidence="2 3" key="1">
    <citation type="journal article" date="2016" name="Int. J. Syst. Evol. Microbiol.">
        <title>Tessaracoccus flavus sp. nov., isolated from the drainage system of a lindane-producing factory.</title>
        <authorList>
            <person name="Kumari R."/>
            <person name="Singh P."/>
            <person name="Schumann P."/>
            <person name="Lal R."/>
        </authorList>
    </citation>
    <scope>NUCLEOTIDE SEQUENCE [LARGE SCALE GENOMIC DNA]</scope>
    <source>
        <strain evidence="2 3">RP1T</strain>
    </source>
</reference>
<dbReference type="EMBL" id="CP019605">
    <property type="protein sequence ID" value="AQP44387.1"/>
    <property type="molecule type" value="Genomic_DNA"/>
</dbReference>
<feature type="region of interest" description="Disordered" evidence="1">
    <location>
        <begin position="1"/>
        <end position="66"/>
    </location>
</feature>
<accession>A0A1Q2CE62</accession>
<name>A0A1Q2CE62_9ACTN</name>
<feature type="compositionally biased region" description="Basic and acidic residues" evidence="1">
    <location>
        <begin position="26"/>
        <end position="39"/>
    </location>
</feature>
<evidence type="ECO:0000313" key="3">
    <source>
        <dbReference type="Proteomes" id="UP000188324"/>
    </source>
</evidence>
<gene>
    <name evidence="2" type="ORF">RPIT_05805</name>
</gene>
<protein>
    <submittedName>
        <fullName evidence="2">Uncharacterized protein</fullName>
    </submittedName>
</protein>
<dbReference type="STRING" id="1610493.RPIT_05805"/>
<dbReference type="AlphaFoldDB" id="A0A1Q2CE62"/>
<evidence type="ECO:0000256" key="1">
    <source>
        <dbReference type="SAM" id="MobiDB-lite"/>
    </source>
</evidence>
<sequence>MSDLFPINAGVTEQNLVEEVTGRTPQVEDDHAPDTREPGDPVESPGPDDEIQVGGRVEGEDPRDNA</sequence>
<evidence type="ECO:0000313" key="2">
    <source>
        <dbReference type="EMBL" id="AQP44387.1"/>
    </source>
</evidence>
<dbReference type="RefSeq" id="WP_077341491.1">
    <property type="nucleotide sequence ID" value="NZ_CP019605.1"/>
</dbReference>
<dbReference type="Proteomes" id="UP000188324">
    <property type="component" value="Chromosome"/>
</dbReference>
<dbReference type="KEGG" id="tfl:RPIT_05805"/>
<feature type="compositionally biased region" description="Basic and acidic residues" evidence="1">
    <location>
        <begin position="57"/>
        <end position="66"/>
    </location>
</feature>
<proteinExistence type="predicted"/>
<organism evidence="2 3">
    <name type="scientific">Tessaracoccus flavus</name>
    <dbReference type="NCBI Taxonomy" id="1610493"/>
    <lineage>
        <taxon>Bacteria</taxon>
        <taxon>Bacillati</taxon>
        <taxon>Actinomycetota</taxon>
        <taxon>Actinomycetes</taxon>
        <taxon>Propionibacteriales</taxon>
        <taxon>Propionibacteriaceae</taxon>
        <taxon>Tessaracoccus</taxon>
    </lineage>
</organism>
<keyword evidence="3" id="KW-1185">Reference proteome</keyword>